<dbReference type="PANTHER" id="PTHR10672:SF3">
    <property type="entry name" value="PROTEIN HU-LI TAI SHAO"/>
    <property type="match status" value="1"/>
</dbReference>
<protein>
    <submittedName>
        <fullName evidence="3">Class II aldolase/adducin family protein</fullName>
    </submittedName>
</protein>
<dbReference type="RefSeq" id="WP_296552609.1">
    <property type="nucleotide sequence ID" value="NZ_JBHMAS010000049.1"/>
</dbReference>
<comment type="similarity">
    <text evidence="1">Belongs to the aldolase class II family.</text>
</comment>
<dbReference type="NCBIfam" id="NF005451">
    <property type="entry name" value="PRK07044.1"/>
    <property type="match status" value="1"/>
</dbReference>
<feature type="domain" description="Class II aldolase/adducin N-terminal" evidence="2">
    <location>
        <begin position="20"/>
        <end position="200"/>
    </location>
</feature>
<dbReference type="InterPro" id="IPR036409">
    <property type="entry name" value="Aldolase_II/adducin_N_sf"/>
</dbReference>
<gene>
    <name evidence="3" type="ORF">ACFFQ6_17995</name>
</gene>
<dbReference type="PANTHER" id="PTHR10672">
    <property type="entry name" value="ADDUCIN"/>
    <property type="match status" value="1"/>
</dbReference>
<comment type="caution">
    <text evidence="3">The sequence shown here is derived from an EMBL/GenBank/DDBJ whole genome shotgun (WGS) entry which is preliminary data.</text>
</comment>
<dbReference type="InterPro" id="IPR051017">
    <property type="entry name" value="Aldolase-II_Adducin_sf"/>
</dbReference>
<evidence type="ECO:0000256" key="1">
    <source>
        <dbReference type="ARBA" id="ARBA00037961"/>
    </source>
</evidence>
<reference evidence="3 4" key="1">
    <citation type="submission" date="2024-09" db="EMBL/GenBank/DDBJ databases">
        <authorList>
            <person name="Sun Q."/>
            <person name="Mori K."/>
        </authorList>
    </citation>
    <scope>NUCLEOTIDE SEQUENCE [LARGE SCALE GENOMIC DNA]</scope>
    <source>
        <strain evidence="3 4">JCM 11411</strain>
    </source>
</reference>
<evidence type="ECO:0000259" key="2">
    <source>
        <dbReference type="SMART" id="SM01007"/>
    </source>
</evidence>
<dbReference type="SUPFAM" id="SSF53639">
    <property type="entry name" value="AraD/HMP-PK domain-like"/>
    <property type="match status" value="1"/>
</dbReference>
<dbReference type="InterPro" id="IPR001303">
    <property type="entry name" value="Aldolase_II/adducin_N"/>
</dbReference>
<dbReference type="Proteomes" id="UP001589587">
    <property type="component" value="Unassembled WGS sequence"/>
</dbReference>
<name>A0ABV5XGJ7_9NOCA</name>
<sequence length="257" mass="28526">MSAPATTPPIIAKSELELRRELAAVYRLLAHFKMTDLIFTHVSVRVPGPEHHFLINPYGLLFEEITASNLVKIDLDGNLVEPSEYQVNPAGFVIHGAVHSARSDAQCVLHTHTKAGCAVAAQEDGLLPLNQISMEFYNRVGYHDYEGIALNTAERERLVKDLGTHPALILRNHGLLTVGETASEAFLRMFYLEKACDIQIAAQASGSLRLPSPELAEYTARQFAGEVTDEFSDDQAYELAWAALLRLLDRIDPEYKN</sequence>
<organism evidence="3 4">
    <name type="scientific">Rhodococcus baikonurensis</name>
    <dbReference type="NCBI Taxonomy" id="172041"/>
    <lineage>
        <taxon>Bacteria</taxon>
        <taxon>Bacillati</taxon>
        <taxon>Actinomycetota</taxon>
        <taxon>Actinomycetes</taxon>
        <taxon>Mycobacteriales</taxon>
        <taxon>Nocardiaceae</taxon>
        <taxon>Rhodococcus</taxon>
        <taxon>Rhodococcus erythropolis group</taxon>
    </lineage>
</organism>
<dbReference type="EMBL" id="JBHMAS010000049">
    <property type="protein sequence ID" value="MFB9781587.1"/>
    <property type="molecule type" value="Genomic_DNA"/>
</dbReference>
<dbReference type="SMART" id="SM01007">
    <property type="entry name" value="Aldolase_II"/>
    <property type="match status" value="1"/>
</dbReference>
<dbReference type="Gene3D" id="3.40.225.10">
    <property type="entry name" value="Class II aldolase/adducin N-terminal domain"/>
    <property type="match status" value="1"/>
</dbReference>
<keyword evidence="4" id="KW-1185">Reference proteome</keyword>
<evidence type="ECO:0000313" key="4">
    <source>
        <dbReference type="Proteomes" id="UP001589587"/>
    </source>
</evidence>
<dbReference type="Pfam" id="PF00596">
    <property type="entry name" value="Aldolase_II"/>
    <property type="match status" value="1"/>
</dbReference>
<evidence type="ECO:0000313" key="3">
    <source>
        <dbReference type="EMBL" id="MFB9781587.1"/>
    </source>
</evidence>
<accession>A0ABV5XGJ7</accession>
<proteinExistence type="inferred from homology"/>